<dbReference type="Proteomes" id="UP000655044">
    <property type="component" value="Unassembled WGS sequence"/>
</dbReference>
<keyword evidence="2" id="KW-0812">Transmembrane</keyword>
<evidence type="ECO:0000313" key="3">
    <source>
        <dbReference type="EMBL" id="GIH88011.1"/>
    </source>
</evidence>
<organism evidence="3 4">
    <name type="scientific">Planobispora rosea</name>
    <dbReference type="NCBI Taxonomy" id="35762"/>
    <lineage>
        <taxon>Bacteria</taxon>
        <taxon>Bacillati</taxon>
        <taxon>Actinomycetota</taxon>
        <taxon>Actinomycetes</taxon>
        <taxon>Streptosporangiales</taxon>
        <taxon>Streptosporangiaceae</taxon>
        <taxon>Planobispora</taxon>
    </lineage>
</organism>
<feature type="compositionally biased region" description="Gly residues" evidence="1">
    <location>
        <begin position="56"/>
        <end position="67"/>
    </location>
</feature>
<accession>A0A8J3S8L0</accession>
<comment type="caution">
    <text evidence="3">The sequence shown here is derived from an EMBL/GenBank/DDBJ whole genome shotgun (WGS) entry which is preliminary data.</text>
</comment>
<feature type="region of interest" description="Disordered" evidence="1">
    <location>
        <begin position="43"/>
        <end position="68"/>
    </location>
</feature>
<reference evidence="3" key="1">
    <citation type="submission" date="2021-01" db="EMBL/GenBank/DDBJ databases">
        <title>Whole genome shotgun sequence of Planobispora rosea NBRC 15558.</title>
        <authorList>
            <person name="Komaki H."/>
            <person name="Tamura T."/>
        </authorList>
    </citation>
    <scope>NUCLEOTIDE SEQUENCE</scope>
    <source>
        <strain evidence="3">NBRC 15558</strain>
    </source>
</reference>
<sequence length="152" mass="15236">MTTLHLLEAAASSVSSALHLQEIDWTAVPAASGGLALPGDEAAAPAVAATTPPPGTGSGTTGPGNGGFNFRDVPPDAPQEVRQLGEKVFGAMKFGGMAIAVICFSSAGIMIMAGKTRNHNLAAQGMSNVMWVIVGLGVLLSTVSIIGFFANG</sequence>
<dbReference type="RefSeq" id="WP_189243706.1">
    <property type="nucleotide sequence ID" value="NZ_BMQP01000047.1"/>
</dbReference>
<evidence type="ECO:0000256" key="1">
    <source>
        <dbReference type="SAM" id="MobiDB-lite"/>
    </source>
</evidence>
<proteinExistence type="predicted"/>
<gene>
    <name evidence="3" type="ORF">Pro02_64190</name>
</gene>
<dbReference type="AlphaFoldDB" id="A0A8J3S8L0"/>
<keyword evidence="4" id="KW-1185">Reference proteome</keyword>
<protein>
    <submittedName>
        <fullName evidence="3">Uncharacterized protein</fullName>
    </submittedName>
</protein>
<keyword evidence="2" id="KW-1133">Transmembrane helix</keyword>
<keyword evidence="2" id="KW-0472">Membrane</keyword>
<evidence type="ECO:0000313" key="4">
    <source>
        <dbReference type="Proteomes" id="UP000655044"/>
    </source>
</evidence>
<feature type="transmembrane region" description="Helical" evidence="2">
    <location>
        <begin position="94"/>
        <end position="114"/>
    </location>
</feature>
<feature type="transmembrane region" description="Helical" evidence="2">
    <location>
        <begin position="129"/>
        <end position="150"/>
    </location>
</feature>
<dbReference type="EMBL" id="BOOI01000071">
    <property type="protein sequence ID" value="GIH88011.1"/>
    <property type="molecule type" value="Genomic_DNA"/>
</dbReference>
<evidence type="ECO:0000256" key="2">
    <source>
        <dbReference type="SAM" id="Phobius"/>
    </source>
</evidence>
<name>A0A8J3S8L0_PLARO</name>